<evidence type="ECO:0000313" key="9">
    <source>
        <dbReference type="Proteomes" id="UP000824976"/>
    </source>
</evidence>
<dbReference type="GO" id="GO:0005524">
    <property type="term" value="F:ATP binding"/>
    <property type="evidence" value="ECO:0007669"/>
    <property type="project" value="UniProtKB-UniRule"/>
</dbReference>
<dbReference type="Gene3D" id="3.30.470.20">
    <property type="entry name" value="ATP-grasp fold, B domain"/>
    <property type="match status" value="1"/>
</dbReference>
<evidence type="ECO:0000313" key="6">
    <source>
        <dbReference type="EMBL" id="QIZ50997.1"/>
    </source>
</evidence>
<dbReference type="EMBL" id="CP033622">
    <property type="protein sequence ID" value="QIZ50997.1"/>
    <property type="molecule type" value="Genomic_DNA"/>
</dbReference>
<keyword evidence="9" id="KW-1185">Reference proteome</keyword>
<evidence type="ECO:0000259" key="5">
    <source>
        <dbReference type="PROSITE" id="PS50975"/>
    </source>
</evidence>
<evidence type="ECO:0000313" key="7">
    <source>
        <dbReference type="EMBL" id="QYM90789.1"/>
    </source>
</evidence>
<protein>
    <submittedName>
        <fullName evidence="6">ATP-grasp domain-containing protein</fullName>
    </submittedName>
</protein>
<keyword evidence="2 4" id="KW-0547">Nucleotide-binding</keyword>
<dbReference type="Proteomes" id="UP000824976">
    <property type="component" value="Chromosome"/>
</dbReference>
<dbReference type="RefSeq" id="WP_168362352.1">
    <property type="nucleotide sequence ID" value="NZ_CP033622.1"/>
</dbReference>
<reference evidence="6 8" key="1">
    <citation type="submission" date="2018-11" db="EMBL/GenBank/DDBJ databases">
        <title>Complete genome sequence of Dickeya zeae strain CE1 infecting Canna edulis Ker-Gawl. in China.</title>
        <authorList>
            <person name="Zhang J."/>
            <person name="Lin B."/>
            <person name="Shen H."/>
            <person name="Jiang S."/>
            <person name="Pu X."/>
            <person name="Sun D."/>
        </authorList>
    </citation>
    <scope>NUCLEOTIDE SEQUENCE [LARGE SCALE GENOMIC DNA]</scope>
    <source>
        <strain evidence="6 8">CE1</strain>
    </source>
</reference>
<evidence type="ECO:0000256" key="2">
    <source>
        <dbReference type="ARBA" id="ARBA00022741"/>
    </source>
</evidence>
<feature type="domain" description="ATP-grasp" evidence="5">
    <location>
        <begin position="124"/>
        <end position="326"/>
    </location>
</feature>
<dbReference type="Gene3D" id="3.40.50.20">
    <property type="match status" value="1"/>
</dbReference>
<dbReference type="Pfam" id="PF18130">
    <property type="entry name" value="ATPgrasp_N"/>
    <property type="match status" value="1"/>
</dbReference>
<dbReference type="GO" id="GO:0046872">
    <property type="term" value="F:metal ion binding"/>
    <property type="evidence" value="ECO:0007669"/>
    <property type="project" value="InterPro"/>
</dbReference>
<keyword evidence="3 4" id="KW-0067">ATP-binding</keyword>
<evidence type="ECO:0000313" key="8">
    <source>
        <dbReference type="Proteomes" id="UP000500801"/>
    </source>
</evidence>
<dbReference type="InterPro" id="IPR011761">
    <property type="entry name" value="ATP-grasp"/>
</dbReference>
<sequence length="432" mass="48784">MKHVIFVDSTVSGLLAFQAAKRMGCYVTFIRQKDASFLTISIGNDESKLKPHLEFVDQFLEVESLDGEEFHDLLVRLNEKRPIDALLSTSEAGIVPVAREAEHFNLRYPSLSALNNAVQKNQLRETLKKNGIRSPEYQVLSEEQLVSGVTPHIELPFVVKPTRGFAKQFSAICYTSEDFETFIKTLREGRAESDRMIDTLVSRDYLVEEYIDGSLHSAEVIVQNGIVQVYATTVRFRSVYSEMLEMTATMPSGLDADERNEIKEYVQSIFSALKLDVGLYHVELLRDEKGPCLVEINARMMGSVAPQMYRMITDIDPFELLIRLHLDEPISINDSVLTRAGTVVTIASRHGGAISSDYNQARFEKLLKSYNIDFCSAWVKPGQKVNVYTGNIGTIGHVIVLGDDPYEVARKGHRFLCELDEIYGLELAKYFE</sequence>
<accession>A0AAE6YZ28</accession>
<organism evidence="6 8">
    <name type="scientific">Dickeya zeae</name>
    <dbReference type="NCBI Taxonomy" id="204042"/>
    <lineage>
        <taxon>Bacteria</taxon>
        <taxon>Pseudomonadati</taxon>
        <taxon>Pseudomonadota</taxon>
        <taxon>Gammaproteobacteria</taxon>
        <taxon>Enterobacterales</taxon>
        <taxon>Pectobacteriaceae</taxon>
        <taxon>Dickeya</taxon>
    </lineage>
</organism>
<keyword evidence="1" id="KW-0436">Ligase</keyword>
<reference evidence="7 9" key="2">
    <citation type="submission" date="2019-06" db="EMBL/GenBank/DDBJ databases">
        <title>Complete genome of Dickeya zeae PL65.</title>
        <authorList>
            <person name="Boluk G."/>
            <person name="Arif M."/>
        </authorList>
    </citation>
    <scope>NUCLEOTIDE SEQUENCE [LARGE SCALE GENOMIC DNA]</scope>
    <source>
        <strain evidence="7 9">PL65</strain>
    </source>
</reference>
<dbReference type="GO" id="GO:0016874">
    <property type="term" value="F:ligase activity"/>
    <property type="evidence" value="ECO:0007669"/>
    <property type="project" value="UniProtKB-KW"/>
</dbReference>
<dbReference type="PANTHER" id="PTHR43585:SF2">
    <property type="entry name" value="ATP-GRASP ENZYME FSQD"/>
    <property type="match status" value="1"/>
</dbReference>
<dbReference type="Pfam" id="PF13535">
    <property type="entry name" value="ATP-grasp_4"/>
    <property type="match status" value="1"/>
</dbReference>
<dbReference type="SUPFAM" id="SSF56059">
    <property type="entry name" value="Glutathione synthetase ATP-binding domain-like"/>
    <property type="match status" value="1"/>
</dbReference>
<dbReference type="Proteomes" id="UP000500801">
    <property type="component" value="Chromosome"/>
</dbReference>
<dbReference type="InterPro" id="IPR041472">
    <property type="entry name" value="BL00235/CARNS1_N"/>
</dbReference>
<dbReference type="InterPro" id="IPR052032">
    <property type="entry name" value="ATP-dep_AA_Ligase"/>
</dbReference>
<dbReference type="AlphaFoldDB" id="A0AAE6YZ28"/>
<dbReference type="EMBL" id="CP040817">
    <property type="protein sequence ID" value="QYM90789.1"/>
    <property type="molecule type" value="Genomic_DNA"/>
</dbReference>
<evidence type="ECO:0000256" key="1">
    <source>
        <dbReference type="ARBA" id="ARBA00022598"/>
    </source>
</evidence>
<dbReference type="PANTHER" id="PTHR43585">
    <property type="entry name" value="FUMIPYRROLE BIOSYNTHESIS PROTEIN C"/>
    <property type="match status" value="1"/>
</dbReference>
<dbReference type="PROSITE" id="PS50975">
    <property type="entry name" value="ATP_GRASP"/>
    <property type="match status" value="1"/>
</dbReference>
<evidence type="ECO:0000256" key="4">
    <source>
        <dbReference type="PROSITE-ProRule" id="PRU00409"/>
    </source>
</evidence>
<evidence type="ECO:0000256" key="3">
    <source>
        <dbReference type="ARBA" id="ARBA00022840"/>
    </source>
</evidence>
<proteinExistence type="predicted"/>
<name>A0AAE6YZ28_9GAMM</name>
<gene>
    <name evidence="6" type="ORF">DWG24_09560</name>
    <name evidence="7" type="ORF">FGI21_02375</name>
</gene>